<organism evidence="1 2">
    <name type="scientific">Letharia lupina</name>
    <dbReference type="NCBI Taxonomy" id="560253"/>
    <lineage>
        <taxon>Eukaryota</taxon>
        <taxon>Fungi</taxon>
        <taxon>Dikarya</taxon>
        <taxon>Ascomycota</taxon>
        <taxon>Pezizomycotina</taxon>
        <taxon>Lecanoromycetes</taxon>
        <taxon>OSLEUM clade</taxon>
        <taxon>Lecanoromycetidae</taxon>
        <taxon>Lecanorales</taxon>
        <taxon>Lecanorineae</taxon>
        <taxon>Parmeliaceae</taxon>
        <taxon>Letharia</taxon>
    </lineage>
</organism>
<evidence type="ECO:0000313" key="1">
    <source>
        <dbReference type="EMBL" id="KAF6229242.1"/>
    </source>
</evidence>
<evidence type="ECO:0008006" key="3">
    <source>
        <dbReference type="Google" id="ProtNLM"/>
    </source>
</evidence>
<dbReference type="AlphaFoldDB" id="A0A8H6FIT0"/>
<protein>
    <recommendedName>
        <fullName evidence="3">F-box domain-containing protein</fullName>
    </recommendedName>
</protein>
<name>A0A8H6FIT0_9LECA</name>
<reference evidence="1 2" key="1">
    <citation type="journal article" date="2020" name="Genomics">
        <title>Complete, high-quality genomes from long-read metagenomic sequencing of two wolf lichen thalli reveals enigmatic genome architecture.</title>
        <authorList>
            <person name="McKenzie S.K."/>
            <person name="Walston R.F."/>
            <person name="Allen J.L."/>
        </authorList>
    </citation>
    <scope>NUCLEOTIDE SEQUENCE [LARGE SCALE GENOMIC DNA]</scope>
    <source>
        <strain evidence="1">WasteWater1</strain>
    </source>
</reference>
<gene>
    <name evidence="1" type="ORF">HO133_007358</name>
</gene>
<sequence length="581" mass="65136">MREAISFGELPIEIASYICTFLQQQEVSKLSATSKATYQLFRPILYRHPNVSSSTSLTLLSRTFTRATYMGKADHKWSTQECLDQTKTLDLTIDQIKDSARNNDQPPAAILVSRYIQAIVRRCPNLAITLRFAHCQCKSTPVSGLDSETFPRVTKLILYVGRHDPQETHGRAHTSCVPNAKFWRPLVNGVSFPDCLNLEIRHYWATSPPMHASLDLQKRYTNVSTNYGSYNMRNPRGIAGGRLNSNFVDTPLRADQIVGPTKGLKRFESIVLECPPELDSPLLMQLLGNPDSVAVNLAKLELRFCNLDYETISKLLYHAPPNLKHLVLLCWDDDRDYHGYDATECPHLCPLIRDFSKKLVHLEYAAPTVCRELFFDDLEIGSLRHNGITTGLGTEGGAIEGHEKLDTHAIGETVQACRRQKRSKHRTGRIKEAIATAKAQSGGTTTSSLFGGGTNANLGAARARREAEVLLDEEDEQRARLIQGSKTPWFRRIITWHGLCQPNDTWEEVQLAADMEETGVEWVVANKDLGVASQHSHGKLPITLEIGRAFEEKFDFEPGQFFGTQASCEESDPEPDPFDEL</sequence>
<dbReference type="RefSeq" id="XP_037156884.1">
    <property type="nucleotide sequence ID" value="XM_037298249.1"/>
</dbReference>
<dbReference type="GeneID" id="59335757"/>
<accession>A0A8H6FIT0</accession>
<evidence type="ECO:0000313" key="2">
    <source>
        <dbReference type="Proteomes" id="UP000593566"/>
    </source>
</evidence>
<keyword evidence="2" id="KW-1185">Reference proteome</keyword>
<comment type="caution">
    <text evidence="1">The sequence shown here is derived from an EMBL/GenBank/DDBJ whole genome shotgun (WGS) entry which is preliminary data.</text>
</comment>
<dbReference type="EMBL" id="JACCJB010000003">
    <property type="protein sequence ID" value="KAF6229242.1"/>
    <property type="molecule type" value="Genomic_DNA"/>
</dbReference>
<proteinExistence type="predicted"/>
<dbReference type="Proteomes" id="UP000593566">
    <property type="component" value="Unassembled WGS sequence"/>
</dbReference>